<keyword evidence="2" id="KW-0560">Oxidoreductase</keyword>
<name>A0A3P5WCU9_9MICC</name>
<dbReference type="InterPro" id="IPR002938">
    <property type="entry name" value="FAD-bd"/>
</dbReference>
<evidence type="ECO:0000313" key="3">
    <source>
        <dbReference type="Proteomes" id="UP000280861"/>
    </source>
</evidence>
<dbReference type="InterPro" id="IPR051704">
    <property type="entry name" value="FAD_aromatic-hydroxylase"/>
</dbReference>
<evidence type="ECO:0000313" key="2">
    <source>
        <dbReference type="EMBL" id="VDC18237.1"/>
    </source>
</evidence>
<dbReference type="RefSeq" id="WP_124089679.1">
    <property type="nucleotide sequence ID" value="NZ_CBCRYA010000006.1"/>
</dbReference>
<protein>
    <submittedName>
        <fullName evidence="2">FAD-dependent urate hydroxylase</fullName>
        <ecNumber evidence="2">1.14.13.113</ecNumber>
    </submittedName>
</protein>
<dbReference type="PANTHER" id="PTHR46865:SF2">
    <property type="entry name" value="MONOOXYGENASE"/>
    <property type="match status" value="1"/>
</dbReference>
<proteinExistence type="predicted"/>
<dbReference type="Gene3D" id="3.30.9.10">
    <property type="entry name" value="D-Amino Acid Oxidase, subunit A, domain 2"/>
    <property type="match status" value="1"/>
</dbReference>
<dbReference type="OrthoDB" id="3356051at2"/>
<dbReference type="Pfam" id="PF01494">
    <property type="entry name" value="FAD_binding_3"/>
    <property type="match status" value="1"/>
</dbReference>
<dbReference type="PANTHER" id="PTHR46865">
    <property type="entry name" value="OXIDOREDUCTASE-RELATED"/>
    <property type="match status" value="1"/>
</dbReference>
<dbReference type="AlphaFoldDB" id="A0A3P5WCU9"/>
<accession>A0A3P5WCU9</accession>
<dbReference type="GO" id="GO:0102099">
    <property type="term" value="F:FAD-dependent urate hydroxylase activity"/>
    <property type="evidence" value="ECO:0007669"/>
    <property type="project" value="UniProtKB-EC"/>
</dbReference>
<feature type="domain" description="FAD-binding" evidence="1">
    <location>
        <begin position="5"/>
        <end position="339"/>
    </location>
</feature>
<dbReference type="GO" id="GO:0071949">
    <property type="term" value="F:FAD binding"/>
    <property type="evidence" value="ECO:0007669"/>
    <property type="project" value="InterPro"/>
</dbReference>
<dbReference type="EMBL" id="UXAU01000009">
    <property type="protein sequence ID" value="VDC18237.1"/>
    <property type="molecule type" value="Genomic_DNA"/>
</dbReference>
<dbReference type="InterPro" id="IPR036188">
    <property type="entry name" value="FAD/NAD-bd_sf"/>
</dbReference>
<sequence length="403" mass="43265">MPKPRVLISGASIAGPALAFWLHRYGFEPTVVERAPELRLGGQNIDVRGAGREVSRRMGIEDSIRAATTGEVGTRFLGPGGKTVAEFPAGTTDSGGATAELEILRGDLAEILVSRSQPNTEYRFGDRIASIREEADGVTVGFDNAPDERFDLVVAADGIGSSTRQLVFGNEADIRSLGLEITYATIPRTAADDDWWRWYNAPGGRSITLRPDSQGTIRAALNLITDKNRQDVGADRRTPAQQRARLRAQFGDAGWEAQRILAGIDDADDLYFESIGQVHAPRWSSGRVALLGDAAYCASPVSGMGTSLALTGAYVLAGELAAHRHHRDAFAGYERIMRPYVAQAQQLPPGTPRAANPQSRLGIAAFGVALKVAATPFIGRLGDRFFTPPADKIDLPDYSHLGG</sequence>
<dbReference type="SUPFAM" id="SSF51905">
    <property type="entry name" value="FAD/NAD(P)-binding domain"/>
    <property type="match status" value="1"/>
</dbReference>
<dbReference type="PRINTS" id="PR00420">
    <property type="entry name" value="RNGMNOXGNASE"/>
</dbReference>
<dbReference type="Proteomes" id="UP000280861">
    <property type="component" value="Unassembled WGS sequence"/>
</dbReference>
<gene>
    <name evidence="2" type="primary">hpxO</name>
    <name evidence="2" type="ORF">PSET11_00104</name>
</gene>
<keyword evidence="3" id="KW-1185">Reference proteome</keyword>
<dbReference type="Gene3D" id="3.50.50.60">
    <property type="entry name" value="FAD/NAD(P)-binding domain"/>
    <property type="match status" value="1"/>
</dbReference>
<dbReference type="EC" id="1.14.13.113" evidence="2"/>
<organism evidence="2 3">
    <name type="scientific">Arthrobacter ulcerisalmonis</name>
    <dbReference type="NCBI Taxonomy" id="2483813"/>
    <lineage>
        <taxon>Bacteria</taxon>
        <taxon>Bacillati</taxon>
        <taxon>Actinomycetota</taxon>
        <taxon>Actinomycetes</taxon>
        <taxon>Micrococcales</taxon>
        <taxon>Micrococcaceae</taxon>
        <taxon>Arthrobacter</taxon>
    </lineage>
</organism>
<reference evidence="2 3" key="1">
    <citation type="submission" date="2018-11" db="EMBL/GenBank/DDBJ databases">
        <authorList>
            <person name="Criscuolo A."/>
        </authorList>
    </citation>
    <scope>NUCLEOTIDE SEQUENCE [LARGE SCALE GENOMIC DNA]</scope>
    <source>
        <strain evidence="2">AT11b</strain>
    </source>
</reference>
<evidence type="ECO:0000259" key="1">
    <source>
        <dbReference type="Pfam" id="PF01494"/>
    </source>
</evidence>